<dbReference type="EMBL" id="MU863629">
    <property type="protein sequence ID" value="KAK4103043.1"/>
    <property type="molecule type" value="Genomic_DNA"/>
</dbReference>
<sequence>MWGAKAPLAAPAVYVCLCARVEGVEIGHNRRFATLQRKEVMSRTDVGDAHVQPPQRHPKRGADLLSREFFVQEGASCDAPKRLMVKRAP</sequence>
<accession>A0AAN6Q3V6</accession>
<reference evidence="1" key="2">
    <citation type="submission" date="2023-05" db="EMBL/GenBank/DDBJ databases">
        <authorList>
            <consortium name="Lawrence Berkeley National Laboratory"/>
            <person name="Steindorff A."/>
            <person name="Hensen N."/>
            <person name="Bonometti L."/>
            <person name="Westerberg I."/>
            <person name="Brannstrom I.O."/>
            <person name="Guillou S."/>
            <person name="Cros-Aarteil S."/>
            <person name="Calhoun S."/>
            <person name="Haridas S."/>
            <person name="Kuo A."/>
            <person name="Mondo S."/>
            <person name="Pangilinan J."/>
            <person name="Riley R."/>
            <person name="Labutti K."/>
            <person name="Andreopoulos B."/>
            <person name="Lipzen A."/>
            <person name="Chen C."/>
            <person name="Yanf M."/>
            <person name="Daum C."/>
            <person name="Ng V."/>
            <person name="Clum A."/>
            <person name="Ohm R."/>
            <person name="Martin F."/>
            <person name="Silar P."/>
            <person name="Natvig D."/>
            <person name="Lalanne C."/>
            <person name="Gautier V."/>
            <person name="Ament-Velasquez S.L."/>
            <person name="Kruys A."/>
            <person name="Hutchinson M.I."/>
            <person name="Powell A.J."/>
            <person name="Barry K."/>
            <person name="Miller A.N."/>
            <person name="Grigoriev I.V."/>
            <person name="Debuchy R."/>
            <person name="Gladieux P."/>
            <person name="Thoren M.H."/>
            <person name="Johannesson H."/>
        </authorList>
    </citation>
    <scope>NUCLEOTIDE SEQUENCE</scope>
    <source>
        <strain evidence="1">CBS 757.83</strain>
    </source>
</reference>
<evidence type="ECO:0000313" key="2">
    <source>
        <dbReference type="Proteomes" id="UP001305647"/>
    </source>
</evidence>
<name>A0AAN6Q3V6_9PEZI</name>
<organism evidence="1 2">
    <name type="scientific">Parathielavia hyrcaniae</name>
    <dbReference type="NCBI Taxonomy" id="113614"/>
    <lineage>
        <taxon>Eukaryota</taxon>
        <taxon>Fungi</taxon>
        <taxon>Dikarya</taxon>
        <taxon>Ascomycota</taxon>
        <taxon>Pezizomycotina</taxon>
        <taxon>Sordariomycetes</taxon>
        <taxon>Sordariomycetidae</taxon>
        <taxon>Sordariales</taxon>
        <taxon>Chaetomiaceae</taxon>
        <taxon>Parathielavia</taxon>
    </lineage>
</organism>
<reference evidence="1" key="1">
    <citation type="journal article" date="2023" name="Mol. Phylogenet. Evol.">
        <title>Genome-scale phylogeny and comparative genomics of the fungal order Sordariales.</title>
        <authorList>
            <person name="Hensen N."/>
            <person name="Bonometti L."/>
            <person name="Westerberg I."/>
            <person name="Brannstrom I.O."/>
            <person name="Guillou S."/>
            <person name="Cros-Aarteil S."/>
            <person name="Calhoun S."/>
            <person name="Haridas S."/>
            <person name="Kuo A."/>
            <person name="Mondo S."/>
            <person name="Pangilinan J."/>
            <person name="Riley R."/>
            <person name="LaButti K."/>
            <person name="Andreopoulos B."/>
            <person name="Lipzen A."/>
            <person name="Chen C."/>
            <person name="Yan M."/>
            <person name="Daum C."/>
            <person name="Ng V."/>
            <person name="Clum A."/>
            <person name="Steindorff A."/>
            <person name="Ohm R.A."/>
            <person name="Martin F."/>
            <person name="Silar P."/>
            <person name="Natvig D.O."/>
            <person name="Lalanne C."/>
            <person name="Gautier V."/>
            <person name="Ament-Velasquez S.L."/>
            <person name="Kruys A."/>
            <person name="Hutchinson M.I."/>
            <person name="Powell A.J."/>
            <person name="Barry K."/>
            <person name="Miller A.N."/>
            <person name="Grigoriev I.V."/>
            <person name="Debuchy R."/>
            <person name="Gladieux P."/>
            <person name="Hiltunen Thoren M."/>
            <person name="Johannesson H."/>
        </authorList>
    </citation>
    <scope>NUCLEOTIDE SEQUENCE</scope>
    <source>
        <strain evidence="1">CBS 757.83</strain>
    </source>
</reference>
<dbReference type="Proteomes" id="UP001305647">
    <property type="component" value="Unassembled WGS sequence"/>
</dbReference>
<evidence type="ECO:0000313" key="1">
    <source>
        <dbReference type="EMBL" id="KAK4103043.1"/>
    </source>
</evidence>
<gene>
    <name evidence="1" type="ORF">N658DRAFT_494357</name>
</gene>
<proteinExistence type="predicted"/>
<dbReference type="AlphaFoldDB" id="A0AAN6Q3V6"/>
<keyword evidence="2" id="KW-1185">Reference proteome</keyword>
<comment type="caution">
    <text evidence="1">The sequence shown here is derived from an EMBL/GenBank/DDBJ whole genome shotgun (WGS) entry which is preliminary data.</text>
</comment>
<protein>
    <submittedName>
        <fullName evidence="1">Uncharacterized protein</fullName>
    </submittedName>
</protein>